<sequence length="89" mass="10438">MHNDEAGVGRAVKESGISREKIWITSKLWPTEYGESKTLEAIDKILEHMQLDLFTSQPAILWVHGVIWEKYVHWESVISMQMTRRSRKL</sequence>
<evidence type="ECO:0000313" key="1">
    <source>
        <dbReference type="EMBL" id="KAA5404570.1"/>
    </source>
</evidence>
<reference evidence="1 2" key="1">
    <citation type="journal article" date="2019" name="Nat. Med.">
        <title>A library of human gut bacterial isolates paired with longitudinal multiomics data enables mechanistic microbiome research.</title>
        <authorList>
            <person name="Poyet M."/>
            <person name="Groussin M."/>
            <person name="Gibbons S.M."/>
            <person name="Avila-Pacheco J."/>
            <person name="Jiang X."/>
            <person name="Kearney S.M."/>
            <person name="Perrotta A.R."/>
            <person name="Berdy B."/>
            <person name="Zhao S."/>
            <person name="Lieberman T.D."/>
            <person name="Swanson P.K."/>
            <person name="Smith M."/>
            <person name="Roesemann S."/>
            <person name="Alexander J.E."/>
            <person name="Rich S.A."/>
            <person name="Livny J."/>
            <person name="Vlamakis H."/>
            <person name="Clish C."/>
            <person name="Bullock K."/>
            <person name="Deik A."/>
            <person name="Scott J."/>
            <person name="Pierce K.A."/>
            <person name="Xavier R.J."/>
            <person name="Alm E.J."/>
        </authorList>
    </citation>
    <scope>NUCLEOTIDE SEQUENCE [LARGE SCALE GENOMIC DNA]</scope>
    <source>
        <strain evidence="1 2">BIOML-A8</strain>
    </source>
</reference>
<gene>
    <name evidence="1" type="ORF">F2Y87_30120</name>
</gene>
<dbReference type="Gene3D" id="3.20.20.100">
    <property type="entry name" value="NADP-dependent oxidoreductase domain"/>
    <property type="match status" value="1"/>
</dbReference>
<dbReference type="SUPFAM" id="SSF51430">
    <property type="entry name" value="NAD(P)-linked oxidoreductase"/>
    <property type="match status" value="1"/>
</dbReference>
<dbReference type="AlphaFoldDB" id="A0A6L3JPM5"/>
<dbReference type="EMBL" id="VVYX01000259">
    <property type="protein sequence ID" value="KAA5404570.1"/>
    <property type="molecule type" value="Genomic_DNA"/>
</dbReference>
<dbReference type="Proteomes" id="UP000482653">
    <property type="component" value="Unassembled WGS sequence"/>
</dbReference>
<dbReference type="InterPro" id="IPR036812">
    <property type="entry name" value="NAD(P)_OxRdtase_dom_sf"/>
</dbReference>
<proteinExistence type="predicted"/>
<name>A0A6L3JPM5_9BACE</name>
<protein>
    <submittedName>
        <fullName evidence="1">Aldo/keto reductase</fullName>
    </submittedName>
</protein>
<evidence type="ECO:0000313" key="2">
    <source>
        <dbReference type="Proteomes" id="UP000482653"/>
    </source>
</evidence>
<accession>A0A6L3JPM5</accession>
<comment type="caution">
    <text evidence="1">The sequence shown here is derived from an EMBL/GenBank/DDBJ whole genome shotgun (WGS) entry which is preliminary data.</text>
</comment>
<organism evidence="1 2">
    <name type="scientific">Bacteroides cellulosilyticus</name>
    <dbReference type="NCBI Taxonomy" id="246787"/>
    <lineage>
        <taxon>Bacteria</taxon>
        <taxon>Pseudomonadati</taxon>
        <taxon>Bacteroidota</taxon>
        <taxon>Bacteroidia</taxon>
        <taxon>Bacteroidales</taxon>
        <taxon>Bacteroidaceae</taxon>
        <taxon>Bacteroides</taxon>
    </lineage>
</organism>